<feature type="region of interest" description="Disordered" evidence="1">
    <location>
        <begin position="244"/>
        <end position="278"/>
    </location>
</feature>
<dbReference type="AlphaFoldDB" id="A0A0C3K0Z9"/>
<dbReference type="GO" id="GO:0000776">
    <property type="term" value="C:kinetochore"/>
    <property type="evidence" value="ECO:0007669"/>
    <property type="project" value="TreeGrafter"/>
</dbReference>
<feature type="compositionally biased region" description="Low complexity" evidence="1">
    <location>
        <begin position="1"/>
        <end position="17"/>
    </location>
</feature>
<feature type="compositionally biased region" description="Low complexity" evidence="1">
    <location>
        <begin position="140"/>
        <end position="151"/>
    </location>
</feature>
<keyword evidence="4" id="KW-1185">Reference proteome</keyword>
<evidence type="ECO:0000256" key="1">
    <source>
        <dbReference type="SAM" id="MobiDB-lite"/>
    </source>
</evidence>
<dbReference type="Proteomes" id="UP000054217">
    <property type="component" value="Unassembled WGS sequence"/>
</dbReference>
<feature type="compositionally biased region" description="Polar residues" evidence="1">
    <location>
        <begin position="107"/>
        <end position="120"/>
    </location>
</feature>
<accession>A0A0C3K0Z9</accession>
<feature type="compositionally biased region" description="Basic and acidic residues" evidence="1">
    <location>
        <begin position="245"/>
        <end position="257"/>
    </location>
</feature>
<feature type="compositionally biased region" description="Acidic residues" evidence="1">
    <location>
        <begin position="158"/>
        <end position="169"/>
    </location>
</feature>
<dbReference type="PANTHER" id="PTHR28260:SF1">
    <property type="entry name" value="SPINDLE POLE BODY COMPONENT SPC105"/>
    <property type="match status" value="1"/>
</dbReference>
<feature type="compositionally biased region" description="Basic residues" evidence="1">
    <location>
        <begin position="20"/>
        <end position="31"/>
    </location>
</feature>
<name>A0A0C3K0Z9_PISTI</name>
<dbReference type="InParanoid" id="A0A0C3K0Z9"/>
<dbReference type="EMBL" id="KN831977">
    <property type="protein sequence ID" value="KIO03267.1"/>
    <property type="molecule type" value="Genomic_DNA"/>
</dbReference>
<dbReference type="Pfam" id="PF08317">
    <property type="entry name" value="Spc7"/>
    <property type="match status" value="1"/>
</dbReference>
<feature type="compositionally biased region" description="Polar residues" evidence="1">
    <location>
        <begin position="562"/>
        <end position="578"/>
    </location>
</feature>
<sequence length="887" mass="96287">MAVSKSSPSRRNSISVSGHNRAHPGHRRRAHSIAPGDHLSPTARARRSLAPRKSILKVNATDDGEDRTQAMDMTGVVRFEADGSRKSLGRRVSFANHAHVRLFEVPEQNTNSTASPQSSPAAEIGSHGEANDENAYPGASSFRRNSSIRRSAVFSEGGGEESMEMDSDDTGYSPGAFFRASNAQEGVNDMPDFGFEDEEDYDDAADMDVTEAISHNIVRKRSLSLGGPRQPLGNLTVLRASLDNQRGDGEGQEKDQSFVEEDSGQSHSLGSEGDTSQPMEFTVPLVRPAKPPSEAWLALRAVTHSGNTPFIPSSDDEENGGNGGVQEMDLNDAVSRLQAARASLGLGNLNEEDVQPDSFTSTEDSFAEENSRNDDDEGNQTVNVTQLIRRISLAPSTGDSTMDVTSVYGEQRQGGSPEVPSTIPATESLKVPQQTNPVTGKPSSPTPAGSEGELKFSANFAPPVSRLVPEKRSAAAAHIPDGRSSPAKKPSGPEKLTAGLTRHELPRPPNAPSRLSPTKIGPPQARQGTQSEAGPSKRAPLGLRRPSGYLAQRKSFGEAVTPLSTGDASQSGRPSSPGKQAMGARRKSIAVTRDAEGVLPRFNVSAEKDRAGKDRVMEDTAESAEQTETQLSEAALPPQLHEVSMVIESSHDDQLPEPNPLPSPQQNPVEDSMLDVAQDGGDGSDDEDPNNSLPIGEPTTEATEQWREDVQQASSEEEDGPPISIQQFFEMTGIRFMDEITAPRRQSIHPSTLRPSRRASVDGQIPLAEYMVAMAVDVPQLELYTHVSKDLQAWIERIQSIHREAEEEALEMTPQLFQEFISADETGQAELIHQLKLIKVHNHEQAKSEWYDWKLQWVEQLDQKASKGFEHLEKDAKFLEGVIHEAQ</sequence>
<dbReference type="STRING" id="870435.A0A0C3K0Z9"/>
<feature type="compositionally biased region" description="Polar residues" evidence="1">
    <location>
        <begin position="623"/>
        <end position="632"/>
    </location>
</feature>
<dbReference type="InterPro" id="IPR013253">
    <property type="entry name" value="Spc7_domain"/>
</dbReference>
<dbReference type="GO" id="GO:0034501">
    <property type="term" value="P:protein localization to kinetochore"/>
    <property type="evidence" value="ECO:0007669"/>
    <property type="project" value="TreeGrafter"/>
</dbReference>
<feature type="region of interest" description="Disordered" evidence="1">
    <location>
        <begin position="1"/>
        <end position="49"/>
    </location>
</feature>
<organism evidence="3 4">
    <name type="scientific">Pisolithus tinctorius Marx 270</name>
    <dbReference type="NCBI Taxonomy" id="870435"/>
    <lineage>
        <taxon>Eukaryota</taxon>
        <taxon>Fungi</taxon>
        <taxon>Dikarya</taxon>
        <taxon>Basidiomycota</taxon>
        <taxon>Agaricomycotina</taxon>
        <taxon>Agaricomycetes</taxon>
        <taxon>Agaricomycetidae</taxon>
        <taxon>Boletales</taxon>
        <taxon>Sclerodermatineae</taxon>
        <taxon>Pisolithaceae</taxon>
        <taxon>Pisolithus</taxon>
    </lineage>
</organism>
<reference evidence="3 4" key="1">
    <citation type="submission" date="2014-04" db="EMBL/GenBank/DDBJ databases">
        <authorList>
            <consortium name="DOE Joint Genome Institute"/>
            <person name="Kuo A."/>
            <person name="Kohler A."/>
            <person name="Costa M.D."/>
            <person name="Nagy L.G."/>
            <person name="Floudas D."/>
            <person name="Copeland A."/>
            <person name="Barry K.W."/>
            <person name="Cichocki N."/>
            <person name="Veneault-Fourrey C."/>
            <person name="LaButti K."/>
            <person name="Lindquist E.A."/>
            <person name="Lipzen A."/>
            <person name="Lundell T."/>
            <person name="Morin E."/>
            <person name="Murat C."/>
            <person name="Sun H."/>
            <person name="Tunlid A."/>
            <person name="Henrissat B."/>
            <person name="Grigoriev I.V."/>
            <person name="Hibbett D.S."/>
            <person name="Martin F."/>
            <person name="Nordberg H.P."/>
            <person name="Cantor M.N."/>
            <person name="Hua S.X."/>
        </authorList>
    </citation>
    <scope>NUCLEOTIDE SEQUENCE [LARGE SCALE GENOMIC DNA]</scope>
    <source>
        <strain evidence="3 4">Marx 270</strain>
    </source>
</reference>
<dbReference type="InterPro" id="IPR033338">
    <property type="entry name" value="Spc105/Spc7"/>
</dbReference>
<dbReference type="PANTHER" id="PTHR28260">
    <property type="entry name" value="SPINDLE POLE BODY COMPONENT SPC105"/>
    <property type="match status" value="1"/>
</dbReference>
<evidence type="ECO:0000313" key="3">
    <source>
        <dbReference type="EMBL" id="KIO03267.1"/>
    </source>
</evidence>
<dbReference type="GO" id="GO:1990758">
    <property type="term" value="P:mitotic sister chromatid biorientation"/>
    <property type="evidence" value="ECO:0007669"/>
    <property type="project" value="TreeGrafter"/>
</dbReference>
<protein>
    <recommendedName>
        <fullName evidence="2">Spc7 kinetochore protein domain-containing protein</fullName>
    </recommendedName>
</protein>
<dbReference type="FunCoup" id="A0A0C3K0Z9">
    <property type="interactions" value="57"/>
</dbReference>
<feature type="compositionally biased region" description="Polar residues" evidence="1">
    <location>
        <begin position="265"/>
        <end position="278"/>
    </location>
</feature>
<feature type="region of interest" description="Disordered" evidence="1">
    <location>
        <begin position="105"/>
        <end position="198"/>
    </location>
</feature>
<feature type="region of interest" description="Disordered" evidence="1">
    <location>
        <begin position="307"/>
        <end position="327"/>
    </location>
</feature>
<dbReference type="GO" id="GO:0007094">
    <property type="term" value="P:mitotic spindle assembly checkpoint signaling"/>
    <property type="evidence" value="ECO:0007669"/>
    <property type="project" value="TreeGrafter"/>
</dbReference>
<feature type="compositionally biased region" description="Basic and acidic residues" evidence="1">
    <location>
        <begin position="606"/>
        <end position="618"/>
    </location>
</feature>
<dbReference type="HOGENOM" id="CLU_002132_0_0_1"/>
<reference evidence="4" key="2">
    <citation type="submission" date="2015-01" db="EMBL/GenBank/DDBJ databases">
        <title>Evolutionary Origins and Diversification of the Mycorrhizal Mutualists.</title>
        <authorList>
            <consortium name="DOE Joint Genome Institute"/>
            <consortium name="Mycorrhizal Genomics Consortium"/>
            <person name="Kohler A."/>
            <person name="Kuo A."/>
            <person name="Nagy L.G."/>
            <person name="Floudas D."/>
            <person name="Copeland A."/>
            <person name="Barry K.W."/>
            <person name="Cichocki N."/>
            <person name="Veneault-Fourrey C."/>
            <person name="LaButti K."/>
            <person name="Lindquist E.A."/>
            <person name="Lipzen A."/>
            <person name="Lundell T."/>
            <person name="Morin E."/>
            <person name="Murat C."/>
            <person name="Riley R."/>
            <person name="Ohm R."/>
            <person name="Sun H."/>
            <person name="Tunlid A."/>
            <person name="Henrissat B."/>
            <person name="Grigoriev I.V."/>
            <person name="Hibbett D.S."/>
            <person name="Martin F."/>
        </authorList>
    </citation>
    <scope>NUCLEOTIDE SEQUENCE [LARGE SCALE GENOMIC DNA]</scope>
    <source>
        <strain evidence="4">Marx 270</strain>
    </source>
</reference>
<feature type="region of interest" description="Disordered" evidence="1">
    <location>
        <begin position="347"/>
        <end position="723"/>
    </location>
</feature>
<evidence type="ECO:0000313" key="4">
    <source>
        <dbReference type="Proteomes" id="UP000054217"/>
    </source>
</evidence>
<feature type="compositionally biased region" description="Polar residues" evidence="1">
    <location>
        <begin position="394"/>
        <end position="404"/>
    </location>
</feature>
<gene>
    <name evidence="3" type="ORF">M404DRAFT_27240</name>
</gene>
<proteinExistence type="predicted"/>
<evidence type="ECO:0000259" key="2">
    <source>
        <dbReference type="Pfam" id="PF08317"/>
    </source>
</evidence>
<dbReference type="OrthoDB" id="5592879at2759"/>
<feature type="non-terminal residue" evidence="3">
    <location>
        <position position="887"/>
    </location>
</feature>
<feature type="domain" description="Spc7 kinetochore protein" evidence="2">
    <location>
        <begin position="718"/>
        <end position="884"/>
    </location>
</feature>
<feature type="compositionally biased region" description="Polar residues" evidence="1">
    <location>
        <begin position="431"/>
        <end position="447"/>
    </location>
</feature>